<dbReference type="InterPro" id="IPR016855">
    <property type="entry name" value="ERp29"/>
</dbReference>
<dbReference type="FunFam" id="1.20.1150.12:FF:000001">
    <property type="entry name" value="Endoplasmic reticulum resident protein 29"/>
    <property type="match status" value="1"/>
</dbReference>
<sequence length="247" mass="28327">MRALWIVITTFGCVLIAANAESCKGCVPLDSFSFDKVIPKFKAVVVKFDVAFPYGDKHDEFRKIAADTKDSQDLLVAEVGVKDFGNKDNSDLAQKYDINKDDYPAIRLFVQGRSEPYKFVAEKDEDFTADNIKRFIRSHSGVYLGLPGCVEQLDRLAKEYQSANESERKKILERAKIFEDTLSEEQRTAAKVYVKLMERIMERGDVFVQTEQTRLEGLLKGKLSNDKKRVMEERRNILQSFTSRDEL</sequence>
<name>A0AAJ7RFV8_CEPCN</name>
<organism evidence="6 7">
    <name type="scientific">Cephus cinctus</name>
    <name type="common">Wheat stem sawfly</name>
    <dbReference type="NCBI Taxonomy" id="211228"/>
    <lineage>
        <taxon>Eukaryota</taxon>
        <taxon>Metazoa</taxon>
        <taxon>Ecdysozoa</taxon>
        <taxon>Arthropoda</taxon>
        <taxon>Hexapoda</taxon>
        <taxon>Insecta</taxon>
        <taxon>Pterygota</taxon>
        <taxon>Neoptera</taxon>
        <taxon>Endopterygota</taxon>
        <taxon>Hymenoptera</taxon>
        <taxon>Cephoidea</taxon>
        <taxon>Cephidae</taxon>
        <taxon>Cephus</taxon>
    </lineage>
</organism>
<dbReference type="PANTHER" id="PTHR12211">
    <property type="entry name" value="ENDOPLASMIC RETICULUM PROTEIN ERP29"/>
    <property type="match status" value="1"/>
</dbReference>
<keyword evidence="3" id="KW-0732">Signal</keyword>
<evidence type="ECO:0000259" key="4">
    <source>
        <dbReference type="Pfam" id="PF07749"/>
    </source>
</evidence>
<dbReference type="Gene3D" id="1.20.1150.12">
    <property type="entry name" value="Endoplasmic reticulum resident protein 29, C-terminal domain"/>
    <property type="match status" value="1"/>
</dbReference>
<evidence type="ECO:0000313" key="6">
    <source>
        <dbReference type="Proteomes" id="UP000694920"/>
    </source>
</evidence>
<evidence type="ECO:0000256" key="3">
    <source>
        <dbReference type="SAM" id="SignalP"/>
    </source>
</evidence>
<dbReference type="Gene3D" id="3.40.30.10">
    <property type="entry name" value="Glutaredoxin"/>
    <property type="match status" value="1"/>
</dbReference>
<protein>
    <recommendedName>
        <fullName evidence="1">Endoplasmic reticulum resident protein 29</fullName>
    </recommendedName>
</protein>
<dbReference type="GO" id="GO:0009306">
    <property type="term" value="P:protein secretion"/>
    <property type="evidence" value="ECO:0007669"/>
    <property type="project" value="InterPro"/>
</dbReference>
<dbReference type="SUPFAM" id="SSF52833">
    <property type="entry name" value="Thioredoxin-like"/>
    <property type="match status" value="1"/>
</dbReference>
<evidence type="ECO:0000256" key="2">
    <source>
        <dbReference type="ARBA" id="ARBA00022824"/>
    </source>
</evidence>
<dbReference type="CDD" id="cd00238">
    <property type="entry name" value="ERp29c"/>
    <property type="match status" value="1"/>
</dbReference>
<evidence type="ECO:0000259" key="5">
    <source>
        <dbReference type="Pfam" id="PF07912"/>
    </source>
</evidence>
<dbReference type="PANTHER" id="PTHR12211:SF0">
    <property type="entry name" value="ENDOPLASMIC RETICULUM RESIDENT PROTEIN 29"/>
    <property type="match status" value="1"/>
</dbReference>
<keyword evidence="6" id="KW-1185">Reference proteome</keyword>
<dbReference type="FunFam" id="3.40.30.10:FF:000133">
    <property type="entry name" value="Endoplasmic reticulum resident protein 29"/>
    <property type="match status" value="1"/>
</dbReference>
<dbReference type="Pfam" id="PF07912">
    <property type="entry name" value="ERp29_N"/>
    <property type="match status" value="1"/>
</dbReference>
<dbReference type="InterPro" id="IPR036249">
    <property type="entry name" value="Thioredoxin-like_sf"/>
</dbReference>
<dbReference type="InterPro" id="IPR036356">
    <property type="entry name" value="ERp29_C_sf"/>
</dbReference>
<dbReference type="CTD" id="37206"/>
<dbReference type="SUPFAM" id="SSF47933">
    <property type="entry name" value="ERP29 C domain-like"/>
    <property type="match status" value="1"/>
</dbReference>
<feature type="signal peptide" evidence="3">
    <location>
        <begin position="1"/>
        <end position="20"/>
    </location>
</feature>
<keyword evidence="2" id="KW-0256">Endoplasmic reticulum</keyword>
<evidence type="ECO:0000256" key="1">
    <source>
        <dbReference type="ARBA" id="ARBA00014173"/>
    </source>
</evidence>
<dbReference type="GeneID" id="107266712"/>
<dbReference type="Proteomes" id="UP000694920">
    <property type="component" value="Unplaced"/>
</dbReference>
<dbReference type="AlphaFoldDB" id="A0AAJ7RFV8"/>
<dbReference type="RefSeq" id="XP_024939869.1">
    <property type="nucleotide sequence ID" value="XM_025084101.1"/>
</dbReference>
<evidence type="ECO:0000313" key="7">
    <source>
        <dbReference type="RefSeq" id="XP_024939869.1"/>
    </source>
</evidence>
<dbReference type="InterPro" id="IPR011679">
    <property type="entry name" value="ERp29_C"/>
</dbReference>
<dbReference type="GO" id="GO:0005788">
    <property type="term" value="C:endoplasmic reticulum lumen"/>
    <property type="evidence" value="ECO:0007669"/>
    <property type="project" value="InterPro"/>
</dbReference>
<gene>
    <name evidence="7" type="primary">LOC107266712</name>
</gene>
<accession>A0AAJ7RFV8</accession>
<proteinExistence type="predicted"/>
<dbReference type="InterPro" id="IPR012883">
    <property type="entry name" value="ERp29_N"/>
</dbReference>
<feature type="domain" description="Endoplasmic reticulum resident protein 29 C-terminal" evidence="4">
    <location>
        <begin position="148"/>
        <end position="241"/>
    </location>
</feature>
<dbReference type="KEGG" id="ccin:107266712"/>
<reference evidence="7" key="1">
    <citation type="submission" date="2025-08" db="UniProtKB">
        <authorList>
            <consortium name="RefSeq"/>
        </authorList>
    </citation>
    <scope>IDENTIFICATION</scope>
</reference>
<dbReference type="Pfam" id="PF07749">
    <property type="entry name" value="ERp29"/>
    <property type="match status" value="1"/>
</dbReference>
<feature type="chain" id="PRO_5042588068" description="Endoplasmic reticulum resident protein 29" evidence="3">
    <location>
        <begin position="21"/>
        <end position="247"/>
    </location>
</feature>
<feature type="domain" description="ERp29 N-terminal" evidence="5">
    <location>
        <begin position="22"/>
        <end position="147"/>
    </location>
</feature>